<reference evidence="2" key="1">
    <citation type="journal article" date="2019" name="Int. J. Syst. Evol. Microbiol.">
        <title>The Global Catalogue of Microorganisms (GCM) 10K type strain sequencing project: providing services to taxonomists for standard genome sequencing and annotation.</title>
        <authorList>
            <consortium name="The Broad Institute Genomics Platform"/>
            <consortium name="The Broad Institute Genome Sequencing Center for Infectious Disease"/>
            <person name="Wu L."/>
            <person name="Ma J."/>
        </authorList>
    </citation>
    <scope>NUCLEOTIDE SEQUENCE [LARGE SCALE GENOMIC DNA]</scope>
    <source>
        <strain evidence="2">CGMCC 4.7382</strain>
    </source>
</reference>
<dbReference type="Proteomes" id="UP001596540">
    <property type="component" value="Unassembled WGS sequence"/>
</dbReference>
<dbReference type="RefSeq" id="WP_379874367.1">
    <property type="nucleotide sequence ID" value="NZ_JBHTBH010000023.1"/>
</dbReference>
<evidence type="ECO:0000313" key="2">
    <source>
        <dbReference type="Proteomes" id="UP001596540"/>
    </source>
</evidence>
<sequence length="45" mass="5039">MLCILSAILRACQATDKCWCGAEALYEIVEYGVPTPLCGFHFMNR</sequence>
<evidence type="ECO:0000313" key="1">
    <source>
        <dbReference type="EMBL" id="MFC7331492.1"/>
    </source>
</evidence>
<gene>
    <name evidence="1" type="ORF">ACFQRF_27480</name>
</gene>
<keyword evidence="2" id="KW-1185">Reference proteome</keyword>
<dbReference type="EMBL" id="JBHTBH010000023">
    <property type="protein sequence ID" value="MFC7331492.1"/>
    <property type="molecule type" value="Genomic_DNA"/>
</dbReference>
<comment type="caution">
    <text evidence="1">The sequence shown here is derived from an EMBL/GenBank/DDBJ whole genome shotgun (WGS) entry which is preliminary data.</text>
</comment>
<protein>
    <submittedName>
        <fullName evidence="1">Uncharacterized protein</fullName>
    </submittedName>
</protein>
<proteinExistence type="predicted"/>
<organism evidence="1 2">
    <name type="scientific">Marinactinospora rubrisoli</name>
    <dbReference type="NCBI Taxonomy" id="2715399"/>
    <lineage>
        <taxon>Bacteria</taxon>
        <taxon>Bacillati</taxon>
        <taxon>Actinomycetota</taxon>
        <taxon>Actinomycetes</taxon>
        <taxon>Streptosporangiales</taxon>
        <taxon>Nocardiopsidaceae</taxon>
        <taxon>Marinactinospora</taxon>
    </lineage>
</organism>
<name>A0ABW2KNC6_9ACTN</name>
<accession>A0ABW2KNC6</accession>